<comment type="caution">
    <text evidence="2">The sequence shown here is derived from an EMBL/GenBank/DDBJ whole genome shotgun (WGS) entry which is preliminary data.</text>
</comment>
<accession>A0ABW2CT20</accession>
<evidence type="ECO:0000256" key="1">
    <source>
        <dbReference type="SAM" id="MobiDB-lite"/>
    </source>
</evidence>
<gene>
    <name evidence="2" type="ORF">ACFQKB_28595</name>
</gene>
<dbReference type="Proteomes" id="UP001596380">
    <property type="component" value="Unassembled WGS sequence"/>
</dbReference>
<dbReference type="InterPro" id="IPR006311">
    <property type="entry name" value="TAT_signal"/>
</dbReference>
<evidence type="ECO:0000313" key="2">
    <source>
        <dbReference type="EMBL" id="MFC6883748.1"/>
    </source>
</evidence>
<evidence type="ECO:0008006" key="4">
    <source>
        <dbReference type="Google" id="ProtNLM"/>
    </source>
</evidence>
<dbReference type="EMBL" id="JBHSXS010000021">
    <property type="protein sequence ID" value="MFC6883748.1"/>
    <property type="molecule type" value="Genomic_DNA"/>
</dbReference>
<reference evidence="3" key="1">
    <citation type="journal article" date="2019" name="Int. J. Syst. Evol. Microbiol.">
        <title>The Global Catalogue of Microorganisms (GCM) 10K type strain sequencing project: providing services to taxonomists for standard genome sequencing and annotation.</title>
        <authorList>
            <consortium name="The Broad Institute Genomics Platform"/>
            <consortium name="The Broad Institute Genome Sequencing Center for Infectious Disease"/>
            <person name="Wu L."/>
            <person name="Ma J."/>
        </authorList>
    </citation>
    <scope>NUCLEOTIDE SEQUENCE [LARGE SCALE GENOMIC DNA]</scope>
    <source>
        <strain evidence="3">JCM 3369</strain>
    </source>
</reference>
<evidence type="ECO:0000313" key="3">
    <source>
        <dbReference type="Proteomes" id="UP001596380"/>
    </source>
</evidence>
<feature type="region of interest" description="Disordered" evidence="1">
    <location>
        <begin position="31"/>
        <end position="57"/>
    </location>
</feature>
<dbReference type="PROSITE" id="PS51318">
    <property type="entry name" value="TAT"/>
    <property type="match status" value="1"/>
</dbReference>
<keyword evidence="3" id="KW-1185">Reference proteome</keyword>
<protein>
    <recommendedName>
        <fullName evidence="4">Gluconate 2-dehydrogenase subunit 3 family protein</fullName>
    </recommendedName>
</protein>
<organism evidence="2 3">
    <name type="scientific">Actinomadura yumaensis</name>
    <dbReference type="NCBI Taxonomy" id="111807"/>
    <lineage>
        <taxon>Bacteria</taxon>
        <taxon>Bacillati</taxon>
        <taxon>Actinomycetota</taxon>
        <taxon>Actinomycetes</taxon>
        <taxon>Streptosporangiales</taxon>
        <taxon>Thermomonosporaceae</taxon>
        <taxon>Actinomadura</taxon>
    </lineage>
</organism>
<proteinExistence type="predicted"/>
<feature type="compositionally biased region" description="Low complexity" evidence="1">
    <location>
        <begin position="31"/>
        <end position="47"/>
    </location>
</feature>
<sequence length="293" mass="30550">MSDEPQRERRAVLGTAGLLAAATAVPGLASPARAGAAGPPAAGTGIAESQTGGPGAAARDALTLDTMRGLAVFVMPGPDAYSRAQGTPAREPGGIEARLPEFLVDALDRYLPAPDLPAVPLVRALRDGVPGLLREPVPDAALRAGLGVDALLESDATIPLSPLVALLLNAEALRVDPRTVAGPFLAPFSRLAFGRKADVFELLEGADPDLVELLDARLPEPLKRTASGLLRFLGGALLELAALGGYSEWAVFDPASRRLRDRPVGWRISGYTPAAEGRPEFRGYYQGRTEVTG</sequence>
<name>A0ABW2CT20_9ACTN</name>
<dbReference type="RefSeq" id="WP_378048722.1">
    <property type="nucleotide sequence ID" value="NZ_JBHSXE010000001.1"/>
</dbReference>